<dbReference type="SMART" id="SM00248">
    <property type="entry name" value="ANK"/>
    <property type="match status" value="3"/>
</dbReference>
<dbReference type="Pfam" id="PF12796">
    <property type="entry name" value="Ank_2"/>
    <property type="match status" value="1"/>
</dbReference>
<accession>A0A7S0B2S1</accession>
<dbReference type="InterPro" id="IPR002110">
    <property type="entry name" value="Ankyrin_rpt"/>
</dbReference>
<dbReference type="Gene3D" id="1.25.40.20">
    <property type="entry name" value="Ankyrin repeat-containing domain"/>
    <property type="match status" value="1"/>
</dbReference>
<dbReference type="GO" id="GO:0051015">
    <property type="term" value="F:actin filament binding"/>
    <property type="evidence" value="ECO:0007669"/>
    <property type="project" value="TreeGrafter"/>
</dbReference>
<protein>
    <submittedName>
        <fullName evidence="3">Uncharacterized protein</fullName>
    </submittedName>
</protein>
<evidence type="ECO:0000256" key="1">
    <source>
        <dbReference type="ARBA" id="ARBA00022737"/>
    </source>
</evidence>
<dbReference type="InterPro" id="IPR036770">
    <property type="entry name" value="Ankyrin_rpt-contain_sf"/>
</dbReference>
<evidence type="ECO:0000256" key="2">
    <source>
        <dbReference type="ARBA" id="ARBA00023043"/>
    </source>
</evidence>
<dbReference type="SUPFAM" id="SSF48403">
    <property type="entry name" value="Ankyrin repeat"/>
    <property type="match status" value="1"/>
</dbReference>
<gene>
    <name evidence="3" type="ORF">MPOL1434_LOCUS10960</name>
</gene>
<reference evidence="3" key="1">
    <citation type="submission" date="2021-01" db="EMBL/GenBank/DDBJ databases">
        <authorList>
            <person name="Corre E."/>
            <person name="Pelletier E."/>
            <person name="Niang G."/>
            <person name="Scheremetjew M."/>
            <person name="Finn R."/>
            <person name="Kale V."/>
            <person name="Holt S."/>
            <person name="Cochrane G."/>
            <person name="Meng A."/>
            <person name="Brown T."/>
            <person name="Cohen L."/>
        </authorList>
    </citation>
    <scope>NUCLEOTIDE SEQUENCE</scope>
    <source>
        <strain evidence="3">CCMP3303</strain>
    </source>
</reference>
<dbReference type="PANTHER" id="PTHR24153">
    <property type="entry name" value="ESPIN"/>
    <property type="match status" value="1"/>
</dbReference>
<dbReference type="InterPro" id="IPR052420">
    <property type="entry name" value="Espin/Espin-like"/>
</dbReference>
<proteinExistence type="predicted"/>
<sequence>MNIFHKGNSDLTNAIVREDWEAVKAECEAHPKNATVVSTRVGFFDGEHESHVLPIHSAVALCAPKDAIEALALANPDGVKAKETSFKRLPLHIASQSHAPVDVVATLLSFYPQGAADPDVLGRLPLHYACSNGASVEVVEELLAAHPWSASGEDIHGWLPIHVACHFGASTGVIRALMNANPDSIEARTEKGSTPMTLIKKINCKNKEEVLHLLEDSAWLHWHGPMRHHPVHSDRGHDLGLHHRIVRSGAHPLVHH</sequence>
<dbReference type="AlphaFoldDB" id="A0A7S0B2S1"/>
<dbReference type="EMBL" id="HBEJ01018829">
    <property type="protein sequence ID" value="CAD8380303.1"/>
    <property type="molecule type" value="Transcribed_RNA"/>
</dbReference>
<evidence type="ECO:0000313" key="3">
    <source>
        <dbReference type="EMBL" id="CAD8380303.1"/>
    </source>
</evidence>
<name>A0A7S0B2S1_9STRA</name>
<keyword evidence="1" id="KW-0677">Repeat</keyword>
<keyword evidence="2" id="KW-0040">ANK repeat</keyword>
<dbReference type="GO" id="GO:0005737">
    <property type="term" value="C:cytoplasm"/>
    <property type="evidence" value="ECO:0007669"/>
    <property type="project" value="TreeGrafter"/>
</dbReference>
<dbReference type="PANTHER" id="PTHR24153:SF8">
    <property type="entry name" value="FORKED, ISOFORM F"/>
    <property type="match status" value="1"/>
</dbReference>
<dbReference type="GO" id="GO:0051017">
    <property type="term" value="P:actin filament bundle assembly"/>
    <property type="evidence" value="ECO:0007669"/>
    <property type="project" value="TreeGrafter"/>
</dbReference>
<organism evidence="3">
    <name type="scientific">Minutocellus polymorphus</name>
    <dbReference type="NCBI Taxonomy" id="265543"/>
    <lineage>
        <taxon>Eukaryota</taxon>
        <taxon>Sar</taxon>
        <taxon>Stramenopiles</taxon>
        <taxon>Ochrophyta</taxon>
        <taxon>Bacillariophyta</taxon>
        <taxon>Mediophyceae</taxon>
        <taxon>Cymatosirophycidae</taxon>
        <taxon>Cymatosirales</taxon>
        <taxon>Cymatosiraceae</taxon>
        <taxon>Minutocellus</taxon>
    </lineage>
</organism>